<gene>
    <name evidence="2" type="ORF">QTJ16_005776</name>
</gene>
<organism evidence="2 3">
    <name type="scientific">Diplocarpon rosae</name>
    <dbReference type="NCBI Taxonomy" id="946125"/>
    <lineage>
        <taxon>Eukaryota</taxon>
        <taxon>Fungi</taxon>
        <taxon>Dikarya</taxon>
        <taxon>Ascomycota</taxon>
        <taxon>Pezizomycotina</taxon>
        <taxon>Leotiomycetes</taxon>
        <taxon>Helotiales</taxon>
        <taxon>Drepanopezizaceae</taxon>
        <taxon>Diplocarpon</taxon>
    </lineage>
</organism>
<proteinExistence type="predicted"/>
<comment type="caution">
    <text evidence="2">The sequence shown here is derived from an EMBL/GenBank/DDBJ whole genome shotgun (WGS) entry which is preliminary data.</text>
</comment>
<reference evidence="2" key="1">
    <citation type="submission" date="2023-06" db="EMBL/GenBank/DDBJ databases">
        <title>Draft genome of Marssonina rosae.</title>
        <authorList>
            <person name="Cheng Q."/>
        </authorList>
    </citation>
    <scope>NUCLEOTIDE SEQUENCE</scope>
    <source>
        <strain evidence="2">R4</strain>
    </source>
</reference>
<sequence>MAEPARPSIAAKPAAITPPSLPTPPRRLDRMLIVLGCSSLLTYLFANRRRFLPLELCGLTVGSLALGYGLFDLGLRSGLGQGASLALRCGEERRERLLADEDDWKEEFRGREFATLEKPEKIAWLRKEEGRIRDLICEEQAECGRAYIEKEDAYREYDKKGGYGGEAWKRYSLADETCQAIYDKWERQQKRLSQIRKEINALTEQA</sequence>
<dbReference type="EMBL" id="JAUBYV010000009">
    <property type="protein sequence ID" value="KAK2624583.1"/>
    <property type="molecule type" value="Genomic_DNA"/>
</dbReference>
<accession>A0AAD9SWV2</accession>
<dbReference type="AlphaFoldDB" id="A0AAD9SWV2"/>
<keyword evidence="3" id="KW-1185">Reference proteome</keyword>
<feature type="region of interest" description="Disordered" evidence="1">
    <location>
        <begin position="1"/>
        <end position="22"/>
    </location>
</feature>
<evidence type="ECO:0000313" key="3">
    <source>
        <dbReference type="Proteomes" id="UP001285354"/>
    </source>
</evidence>
<name>A0AAD9SWV2_9HELO</name>
<dbReference type="Proteomes" id="UP001285354">
    <property type="component" value="Unassembled WGS sequence"/>
</dbReference>
<evidence type="ECO:0000313" key="2">
    <source>
        <dbReference type="EMBL" id="KAK2624583.1"/>
    </source>
</evidence>
<protein>
    <submittedName>
        <fullName evidence="2">Uncharacterized protein</fullName>
    </submittedName>
</protein>
<evidence type="ECO:0000256" key="1">
    <source>
        <dbReference type="SAM" id="MobiDB-lite"/>
    </source>
</evidence>